<dbReference type="GO" id="GO:0034271">
    <property type="term" value="C:phosphatidylinositol 3-kinase complex, class III, type I"/>
    <property type="evidence" value="ECO:0007669"/>
    <property type="project" value="TreeGrafter"/>
</dbReference>
<evidence type="ECO:0000313" key="7">
    <source>
        <dbReference type="Proteomes" id="UP001151518"/>
    </source>
</evidence>
<dbReference type="InterPro" id="IPR041691">
    <property type="entry name" value="Atg6/beclin_CC"/>
</dbReference>
<dbReference type="EMBL" id="JANBTW010000008">
    <property type="protein sequence ID" value="KAJ2679911.1"/>
    <property type="molecule type" value="Genomic_DNA"/>
</dbReference>
<dbReference type="GO" id="GO:0043548">
    <property type="term" value="F:phosphatidylinositol 3-kinase binding"/>
    <property type="evidence" value="ECO:0007669"/>
    <property type="project" value="TreeGrafter"/>
</dbReference>
<evidence type="ECO:0000256" key="2">
    <source>
        <dbReference type="SAM" id="Coils"/>
    </source>
</evidence>
<gene>
    <name evidence="6" type="primary">atg6</name>
    <name evidence="6" type="ORF">GGI25_001100</name>
</gene>
<dbReference type="GO" id="GO:0000407">
    <property type="term" value="C:phagophore assembly site"/>
    <property type="evidence" value="ECO:0007669"/>
    <property type="project" value="TreeGrafter"/>
</dbReference>
<protein>
    <submittedName>
        <fullName evidence="6">Autophagy protein</fullName>
    </submittedName>
</protein>
<evidence type="ECO:0000256" key="3">
    <source>
        <dbReference type="SAM" id="MobiDB-lite"/>
    </source>
</evidence>
<feature type="compositionally biased region" description="Basic and acidic residues" evidence="3">
    <location>
        <begin position="116"/>
        <end position="127"/>
    </location>
</feature>
<dbReference type="GO" id="GO:0000045">
    <property type="term" value="P:autophagosome assembly"/>
    <property type="evidence" value="ECO:0007669"/>
    <property type="project" value="TreeGrafter"/>
</dbReference>
<name>A0A9W8GCU2_9FUNG</name>
<feature type="region of interest" description="Disordered" evidence="3">
    <location>
        <begin position="116"/>
        <end position="147"/>
    </location>
</feature>
<accession>A0A9W8GCU2</accession>
<dbReference type="OrthoDB" id="20368at2759"/>
<dbReference type="InterPro" id="IPR038274">
    <property type="entry name" value="Atg6/Beclin_C_sf"/>
</dbReference>
<dbReference type="InterPro" id="IPR007243">
    <property type="entry name" value="Atg6/Beclin"/>
</dbReference>
<evidence type="ECO:0000259" key="4">
    <source>
        <dbReference type="Pfam" id="PF04111"/>
    </source>
</evidence>
<feature type="domain" description="Atg6 BARA" evidence="4">
    <location>
        <begin position="374"/>
        <end position="546"/>
    </location>
</feature>
<evidence type="ECO:0000259" key="5">
    <source>
        <dbReference type="Pfam" id="PF17675"/>
    </source>
</evidence>
<keyword evidence="2" id="KW-0175">Coiled coil</keyword>
<feature type="domain" description="Atg6/beclin coiled-coil" evidence="5">
    <location>
        <begin position="243"/>
        <end position="371"/>
    </location>
</feature>
<dbReference type="InterPro" id="IPR040455">
    <property type="entry name" value="Atg6_BARA"/>
</dbReference>
<sequence length="549" mass="61481">MFKAPPSSAPAHKCKRCSKQLDFTDTAWENASPSIDALAQTLPIERTRELKSAMAALYIQQMQSQNSKDEKPKDLAEISRFFSHSFRTDQVNRPSNLLRSANMRGSMALVLDNAQFKEHGKPKEAASTKETSMDEASTHSDTGNSSVQSDSFILLSSSQIHPYMFAMDAADQQLILQQSAIKELENLSLSTYNNKATGVESDALGRTLDKPLASSQRDDIAEKFEIIGRIMDMLSDHSLLSHPMCEDCAETMLRLMDRELADCAHERQIVEGIGQTARLTLDNPRPVAELERELAKQEDLEHALEDTLGMLDKQLADLCGQIAELDVEAREMDNEEDRSGQERNAAQQVLERLETEQWMLDDKYARLAAQLTQLQRTNVFNDVFNITVGEGVASINGFRLGGRSSHSVEWAEINAAWGQALLLLQTVARRLGHEFLGYRLIPMGSFSRIEHGEGVLELFGSGDMYLGRLFQNRRFDMAMVAYLECLDQIAQLIASANPQLRLPYRIDQDKVGGVSIKPQFGQDDVWTRACKNTLMDARWALAFASSYTT</sequence>
<comment type="caution">
    <text evidence="6">The sequence shown here is derived from an EMBL/GenBank/DDBJ whole genome shotgun (WGS) entry which is preliminary data.</text>
</comment>
<evidence type="ECO:0000313" key="6">
    <source>
        <dbReference type="EMBL" id="KAJ2679911.1"/>
    </source>
</evidence>
<dbReference type="GO" id="GO:0030674">
    <property type="term" value="F:protein-macromolecule adaptor activity"/>
    <property type="evidence" value="ECO:0007669"/>
    <property type="project" value="TreeGrafter"/>
</dbReference>
<dbReference type="Pfam" id="PF17675">
    <property type="entry name" value="APG6_N"/>
    <property type="match status" value="1"/>
</dbReference>
<evidence type="ECO:0000256" key="1">
    <source>
        <dbReference type="ARBA" id="ARBA00005965"/>
    </source>
</evidence>
<dbReference type="GO" id="GO:0006995">
    <property type="term" value="P:cellular response to nitrogen starvation"/>
    <property type="evidence" value="ECO:0007669"/>
    <property type="project" value="TreeGrafter"/>
</dbReference>
<comment type="similarity">
    <text evidence="1">Belongs to the beclin family.</text>
</comment>
<reference evidence="6" key="1">
    <citation type="submission" date="2022-07" db="EMBL/GenBank/DDBJ databases">
        <title>Phylogenomic reconstructions and comparative analyses of Kickxellomycotina fungi.</title>
        <authorList>
            <person name="Reynolds N.K."/>
            <person name="Stajich J.E."/>
            <person name="Barry K."/>
            <person name="Grigoriev I.V."/>
            <person name="Crous P."/>
            <person name="Smith M.E."/>
        </authorList>
    </citation>
    <scope>NUCLEOTIDE SEQUENCE</scope>
    <source>
        <strain evidence="6">NRRL 3115</strain>
    </source>
</reference>
<dbReference type="Pfam" id="PF04111">
    <property type="entry name" value="APG6"/>
    <property type="match status" value="1"/>
</dbReference>
<dbReference type="AlphaFoldDB" id="A0A9W8GCU2"/>
<dbReference type="Gene3D" id="1.10.418.40">
    <property type="entry name" value="Autophagy protein 6/Beclin 1"/>
    <property type="match status" value="1"/>
</dbReference>
<dbReference type="PANTHER" id="PTHR12768">
    <property type="entry name" value="BECLIN 1"/>
    <property type="match status" value="1"/>
</dbReference>
<dbReference type="PANTHER" id="PTHR12768:SF4">
    <property type="entry name" value="BECLIN-1"/>
    <property type="match status" value="1"/>
</dbReference>
<dbReference type="Proteomes" id="UP001151518">
    <property type="component" value="Unassembled WGS sequence"/>
</dbReference>
<feature type="coiled-coil region" evidence="2">
    <location>
        <begin position="287"/>
        <end position="356"/>
    </location>
</feature>
<dbReference type="GO" id="GO:0034272">
    <property type="term" value="C:phosphatidylinositol 3-kinase complex, class III, type II"/>
    <property type="evidence" value="ECO:0007669"/>
    <property type="project" value="TreeGrafter"/>
</dbReference>
<organism evidence="6 7">
    <name type="scientific">Coemansia spiralis</name>
    <dbReference type="NCBI Taxonomy" id="417178"/>
    <lineage>
        <taxon>Eukaryota</taxon>
        <taxon>Fungi</taxon>
        <taxon>Fungi incertae sedis</taxon>
        <taxon>Zoopagomycota</taxon>
        <taxon>Kickxellomycotina</taxon>
        <taxon>Kickxellomycetes</taxon>
        <taxon>Kickxellales</taxon>
        <taxon>Kickxellaceae</taxon>
        <taxon>Coemansia</taxon>
    </lineage>
</organism>
<proteinExistence type="inferred from homology"/>
<dbReference type="GO" id="GO:0045324">
    <property type="term" value="P:late endosome to vacuole transport"/>
    <property type="evidence" value="ECO:0007669"/>
    <property type="project" value="TreeGrafter"/>
</dbReference>
<dbReference type="GO" id="GO:0000423">
    <property type="term" value="P:mitophagy"/>
    <property type="evidence" value="ECO:0007669"/>
    <property type="project" value="TreeGrafter"/>
</dbReference>